<organism evidence="6">
    <name type="scientific">freshwater metagenome</name>
    <dbReference type="NCBI Taxonomy" id="449393"/>
    <lineage>
        <taxon>unclassified sequences</taxon>
        <taxon>metagenomes</taxon>
        <taxon>ecological metagenomes</taxon>
    </lineage>
</organism>
<dbReference type="GO" id="GO:0032259">
    <property type="term" value="P:methylation"/>
    <property type="evidence" value="ECO:0007669"/>
    <property type="project" value="InterPro"/>
</dbReference>
<protein>
    <submittedName>
        <fullName evidence="6">Unannotated protein</fullName>
    </submittedName>
</protein>
<evidence type="ECO:0000259" key="3">
    <source>
        <dbReference type="Pfam" id="PF01479"/>
    </source>
</evidence>
<evidence type="ECO:0000313" key="6">
    <source>
        <dbReference type="EMBL" id="CAB4736618.1"/>
    </source>
</evidence>
<dbReference type="Gene3D" id="3.40.50.150">
    <property type="entry name" value="Vaccinia Virus protein VP39"/>
    <property type="match status" value="1"/>
</dbReference>
<feature type="domain" description="RNA-binding S4" evidence="3">
    <location>
        <begin position="2"/>
        <end position="42"/>
    </location>
</feature>
<dbReference type="EMBL" id="CAEZYF010000020">
    <property type="protein sequence ID" value="CAB4736618.1"/>
    <property type="molecule type" value="Genomic_DNA"/>
</dbReference>
<accession>A0A6J6SPL7</accession>
<dbReference type="InterPro" id="IPR002942">
    <property type="entry name" value="S4_RNA-bd"/>
</dbReference>
<evidence type="ECO:0000313" key="7">
    <source>
        <dbReference type="EMBL" id="CAB4836276.1"/>
    </source>
</evidence>
<dbReference type="AlphaFoldDB" id="A0A6J6SPL7"/>
<evidence type="ECO:0000313" key="5">
    <source>
        <dbReference type="EMBL" id="CAB4364700.1"/>
    </source>
</evidence>
<evidence type="ECO:0000256" key="1">
    <source>
        <dbReference type="ARBA" id="ARBA00022884"/>
    </source>
</evidence>
<comment type="similarity">
    <text evidence="2">Belongs to the TlyA family.</text>
</comment>
<dbReference type="SUPFAM" id="SSF55174">
    <property type="entry name" value="Alpha-L RNA-binding motif"/>
    <property type="match status" value="1"/>
</dbReference>
<dbReference type="InterPro" id="IPR002877">
    <property type="entry name" value="RNA_MeTrfase_FtsJ_dom"/>
</dbReference>
<keyword evidence="1" id="KW-0694">RNA-binding</keyword>
<dbReference type="InterPro" id="IPR004538">
    <property type="entry name" value="Hemolysin_A/TlyA"/>
</dbReference>
<dbReference type="Pfam" id="PF01728">
    <property type="entry name" value="FtsJ"/>
    <property type="match status" value="1"/>
</dbReference>
<name>A0A6J6SPL7_9ZZZZ</name>
<dbReference type="EMBL" id="CAFAAV010000393">
    <property type="protein sequence ID" value="CAB4836276.1"/>
    <property type="molecule type" value="Genomic_DNA"/>
</dbReference>
<dbReference type="Pfam" id="PF01479">
    <property type="entry name" value="S4"/>
    <property type="match status" value="1"/>
</dbReference>
<dbReference type="Gene3D" id="3.10.290.10">
    <property type="entry name" value="RNA-binding S4 domain"/>
    <property type="match status" value="1"/>
</dbReference>
<dbReference type="InterPro" id="IPR047048">
    <property type="entry name" value="TlyA"/>
</dbReference>
<gene>
    <name evidence="6" type="ORF">UFOPK2656_02590</name>
    <name evidence="7" type="ORF">UFOPK3099_03098</name>
    <name evidence="8" type="ORF">UFOPK3651_02471</name>
    <name evidence="5" type="ORF">UFOPK4189_02459</name>
</gene>
<proteinExistence type="inferred from homology"/>
<dbReference type="PROSITE" id="PS50889">
    <property type="entry name" value="S4"/>
    <property type="match status" value="1"/>
</dbReference>
<dbReference type="NCBIfam" id="TIGR00478">
    <property type="entry name" value="tly"/>
    <property type="match status" value="1"/>
</dbReference>
<feature type="domain" description="Ribosomal RNA methyltransferase FtsJ" evidence="4">
    <location>
        <begin position="51"/>
        <end position="232"/>
    </location>
</feature>
<dbReference type="PIRSF" id="PIRSF005578">
    <property type="entry name" value="TlyA"/>
    <property type="match status" value="1"/>
</dbReference>
<dbReference type="GO" id="GO:0008168">
    <property type="term" value="F:methyltransferase activity"/>
    <property type="evidence" value="ECO:0007669"/>
    <property type="project" value="InterPro"/>
</dbReference>
<reference evidence="6" key="1">
    <citation type="submission" date="2020-05" db="EMBL/GenBank/DDBJ databases">
        <authorList>
            <person name="Chiriac C."/>
            <person name="Salcher M."/>
            <person name="Ghai R."/>
            <person name="Kavagutti S V."/>
        </authorList>
    </citation>
    <scope>NUCLEOTIDE SEQUENCE</scope>
</reference>
<evidence type="ECO:0000313" key="8">
    <source>
        <dbReference type="EMBL" id="CAB4945270.1"/>
    </source>
</evidence>
<dbReference type="InterPro" id="IPR029063">
    <property type="entry name" value="SAM-dependent_MTases_sf"/>
</dbReference>
<dbReference type="CDD" id="cd00165">
    <property type="entry name" value="S4"/>
    <property type="match status" value="1"/>
</dbReference>
<dbReference type="SUPFAM" id="SSF53335">
    <property type="entry name" value="S-adenosyl-L-methionine-dependent methyltransferases"/>
    <property type="match status" value="1"/>
</dbReference>
<evidence type="ECO:0000256" key="2">
    <source>
        <dbReference type="ARBA" id="ARBA00029460"/>
    </source>
</evidence>
<dbReference type="CDD" id="cd02440">
    <property type="entry name" value="AdoMet_MTases"/>
    <property type="match status" value="1"/>
</dbReference>
<dbReference type="InterPro" id="IPR036986">
    <property type="entry name" value="S4_RNA-bd_sf"/>
</dbReference>
<dbReference type="GO" id="GO:0003723">
    <property type="term" value="F:RNA binding"/>
    <property type="evidence" value="ECO:0007669"/>
    <property type="project" value="UniProtKB-KW"/>
</dbReference>
<dbReference type="PANTHER" id="PTHR32319">
    <property type="entry name" value="BACTERIAL HEMOLYSIN-LIKE PROTEIN"/>
    <property type="match status" value="1"/>
</dbReference>
<sequence length="242" mass="25667">MVRRKLVASRTDAARAIDDARVLVNGAIADKASRLVHAGDAVVVTGGRARFVSRGGDKLDSALEAFNLDVSGMRVLDAGASTGGFTDCLLQRGAAQVVALDVGHGQLHPRIRGDRRVQVLERFHIRNAIPEAIGGVVELVTADLSFISITRVLPALVGACRPEGHLVLLVKPQFEAGKVEVSRGHGVITDPEIHERVRTEVHAALEAHGCTVLGWIDSPITGGDGNREFLVHALTPRQGSAT</sequence>
<evidence type="ECO:0000259" key="4">
    <source>
        <dbReference type="Pfam" id="PF01728"/>
    </source>
</evidence>
<dbReference type="EMBL" id="CAESGF010000017">
    <property type="protein sequence ID" value="CAB4364700.1"/>
    <property type="molecule type" value="Genomic_DNA"/>
</dbReference>
<dbReference type="EMBL" id="CAFBMT010000016">
    <property type="protein sequence ID" value="CAB4945270.1"/>
    <property type="molecule type" value="Genomic_DNA"/>
</dbReference>
<dbReference type="PANTHER" id="PTHR32319:SF0">
    <property type="entry name" value="BACTERIAL HEMOLYSIN-LIKE PROTEIN"/>
    <property type="match status" value="1"/>
</dbReference>